<dbReference type="InterPro" id="IPR027417">
    <property type="entry name" value="P-loop_NTPase"/>
</dbReference>
<dbReference type="Proteomes" id="UP001163687">
    <property type="component" value="Chromosome"/>
</dbReference>
<evidence type="ECO:0000256" key="6">
    <source>
        <dbReference type="ARBA" id="ARBA00022840"/>
    </source>
</evidence>
<evidence type="ECO:0000256" key="7">
    <source>
        <dbReference type="ARBA" id="ARBA00023136"/>
    </source>
</evidence>
<dbReference type="Pfam" id="PF00005">
    <property type="entry name" value="ABC_tran"/>
    <property type="match status" value="1"/>
</dbReference>
<evidence type="ECO:0000256" key="3">
    <source>
        <dbReference type="ARBA" id="ARBA00022448"/>
    </source>
</evidence>
<proteinExistence type="inferred from homology"/>
<comment type="similarity">
    <text evidence="2">Belongs to the ABC transporter superfamily.</text>
</comment>
<evidence type="ECO:0000259" key="8">
    <source>
        <dbReference type="PROSITE" id="PS50893"/>
    </source>
</evidence>
<feature type="domain" description="ABC transporter" evidence="8">
    <location>
        <begin position="5"/>
        <end position="254"/>
    </location>
</feature>
<gene>
    <name evidence="9" type="ORF">caldi_32420</name>
</gene>
<accession>A0AA35CN25</accession>
<dbReference type="InterPro" id="IPR003439">
    <property type="entry name" value="ABC_transporter-like_ATP-bd"/>
</dbReference>
<evidence type="ECO:0000256" key="5">
    <source>
        <dbReference type="ARBA" id="ARBA00022741"/>
    </source>
</evidence>
<dbReference type="Gene3D" id="3.40.50.300">
    <property type="entry name" value="P-loop containing nucleotide triphosphate hydrolases"/>
    <property type="match status" value="1"/>
</dbReference>
<dbReference type="PROSITE" id="PS00211">
    <property type="entry name" value="ABC_TRANSPORTER_1"/>
    <property type="match status" value="1"/>
</dbReference>
<dbReference type="PANTHER" id="PTHR43297:SF2">
    <property type="entry name" value="DIPEPTIDE TRANSPORT ATP-BINDING PROTEIN DPPD"/>
    <property type="match status" value="1"/>
</dbReference>
<dbReference type="InterPro" id="IPR013563">
    <property type="entry name" value="Oligopep_ABC_C"/>
</dbReference>
<dbReference type="GO" id="GO:0005524">
    <property type="term" value="F:ATP binding"/>
    <property type="evidence" value="ECO:0007669"/>
    <property type="project" value="UniProtKB-KW"/>
</dbReference>
<evidence type="ECO:0000313" key="9">
    <source>
        <dbReference type="EMBL" id="BDG62152.1"/>
    </source>
</evidence>
<dbReference type="PROSITE" id="PS50893">
    <property type="entry name" value="ABC_TRANSPORTER_2"/>
    <property type="match status" value="1"/>
</dbReference>
<evidence type="ECO:0000256" key="2">
    <source>
        <dbReference type="ARBA" id="ARBA00005417"/>
    </source>
</evidence>
<dbReference type="SMART" id="SM00382">
    <property type="entry name" value="AAA"/>
    <property type="match status" value="1"/>
</dbReference>
<dbReference type="GO" id="GO:0015833">
    <property type="term" value="P:peptide transport"/>
    <property type="evidence" value="ECO:0007669"/>
    <property type="project" value="InterPro"/>
</dbReference>
<dbReference type="AlphaFoldDB" id="A0AA35CN25"/>
<organism evidence="9 10">
    <name type="scientific">Caldinitratiruptor microaerophilus</name>
    <dbReference type="NCBI Taxonomy" id="671077"/>
    <lineage>
        <taxon>Bacteria</taxon>
        <taxon>Bacillati</taxon>
        <taxon>Bacillota</taxon>
        <taxon>Clostridia</taxon>
        <taxon>Eubacteriales</taxon>
        <taxon>Symbiobacteriaceae</taxon>
        <taxon>Caldinitratiruptor</taxon>
    </lineage>
</organism>
<evidence type="ECO:0000256" key="4">
    <source>
        <dbReference type="ARBA" id="ARBA00022475"/>
    </source>
</evidence>
<dbReference type="Pfam" id="PF08352">
    <property type="entry name" value="oligo_HPY"/>
    <property type="match status" value="1"/>
</dbReference>
<dbReference type="EMBL" id="AP025628">
    <property type="protein sequence ID" value="BDG62152.1"/>
    <property type="molecule type" value="Genomic_DNA"/>
</dbReference>
<dbReference type="RefSeq" id="WP_264842750.1">
    <property type="nucleotide sequence ID" value="NZ_AP025628.1"/>
</dbReference>
<reference evidence="9" key="1">
    <citation type="submission" date="2022-03" db="EMBL/GenBank/DDBJ databases">
        <title>Complete genome sequence of Caldinitratiruptor microaerophilus.</title>
        <authorList>
            <person name="Mukaiyama R."/>
            <person name="Nishiyama T."/>
            <person name="Ueda K."/>
        </authorList>
    </citation>
    <scope>NUCLEOTIDE SEQUENCE</scope>
    <source>
        <strain evidence="9">JCM 16183</strain>
    </source>
</reference>
<evidence type="ECO:0000313" key="10">
    <source>
        <dbReference type="Proteomes" id="UP001163687"/>
    </source>
</evidence>
<dbReference type="CDD" id="cd03257">
    <property type="entry name" value="ABC_NikE_OppD_transporters"/>
    <property type="match status" value="1"/>
</dbReference>
<protein>
    <submittedName>
        <fullName evidence="9">ABC transporter ATP-binding protein</fullName>
    </submittedName>
</protein>
<dbReference type="KEGG" id="cmic:caldi_32420"/>
<keyword evidence="5" id="KW-0547">Nucleotide-binding</keyword>
<keyword evidence="3" id="KW-0813">Transport</keyword>
<dbReference type="InterPro" id="IPR003593">
    <property type="entry name" value="AAA+_ATPase"/>
</dbReference>
<dbReference type="FunFam" id="3.40.50.300:FF:000016">
    <property type="entry name" value="Oligopeptide ABC transporter ATP-binding component"/>
    <property type="match status" value="1"/>
</dbReference>
<dbReference type="GO" id="GO:0005886">
    <property type="term" value="C:plasma membrane"/>
    <property type="evidence" value="ECO:0007669"/>
    <property type="project" value="UniProtKB-SubCell"/>
</dbReference>
<keyword evidence="7" id="KW-0472">Membrane</keyword>
<dbReference type="PANTHER" id="PTHR43297">
    <property type="entry name" value="OLIGOPEPTIDE TRANSPORT ATP-BINDING PROTEIN APPD"/>
    <property type="match status" value="1"/>
</dbReference>
<dbReference type="InterPro" id="IPR050388">
    <property type="entry name" value="ABC_Ni/Peptide_Import"/>
</dbReference>
<dbReference type="SUPFAM" id="SSF52540">
    <property type="entry name" value="P-loop containing nucleoside triphosphate hydrolases"/>
    <property type="match status" value="1"/>
</dbReference>
<name>A0AA35CN25_9FIRM</name>
<keyword evidence="4" id="KW-1003">Cell membrane</keyword>
<dbReference type="InterPro" id="IPR017871">
    <property type="entry name" value="ABC_transporter-like_CS"/>
</dbReference>
<comment type="subcellular location">
    <subcellularLocation>
        <location evidence="1">Cell membrane</location>
        <topology evidence="1">Peripheral membrane protein</topology>
    </subcellularLocation>
</comment>
<dbReference type="NCBIfam" id="TIGR01727">
    <property type="entry name" value="oligo_HPY"/>
    <property type="match status" value="1"/>
</dbReference>
<evidence type="ECO:0000256" key="1">
    <source>
        <dbReference type="ARBA" id="ARBA00004202"/>
    </source>
</evidence>
<dbReference type="GO" id="GO:0016887">
    <property type="term" value="F:ATP hydrolysis activity"/>
    <property type="evidence" value="ECO:0007669"/>
    <property type="project" value="InterPro"/>
</dbReference>
<sequence length="334" mass="37325">MANLLEIENLHVTFHTYAGEVQAVRGVDLTLREGESLAIVGESGSGKSVTMLSVMRLLPRNATVTGRIRFAGRDVLALRNSELRRVQGREIGMVFQDPMTSLNPTLTVGLQITESLRYHLGMGKREAEERAIELLKMVGVPAAESRLNQYPHQFSGGMRQRVMIAIALACQPRLLIADEPTTALDVTIQAQIMNLLKELKKKLNMSLILITHDLGIVAGMADRVMVMYGGQVVEQGPVRDIYYNSRHPYTWGLLRSVPRVHASRRERLESIPGSPPNLLAPPSGCPFHPRCRHAMVICEEEAPQLQEVRGEHRSACWLLHPQAPRVEWEEARAQ</sequence>
<keyword evidence="6 9" id="KW-0067">ATP-binding</keyword>
<keyword evidence="10" id="KW-1185">Reference proteome</keyword>